<dbReference type="Proteomes" id="UP000315295">
    <property type="component" value="Unassembled WGS sequence"/>
</dbReference>
<evidence type="ECO:0000313" key="2">
    <source>
        <dbReference type="Proteomes" id="UP000315295"/>
    </source>
</evidence>
<organism evidence="1 2">
    <name type="scientific">Malus baccata</name>
    <name type="common">Siberian crab apple</name>
    <name type="synonym">Pyrus baccata</name>
    <dbReference type="NCBI Taxonomy" id="106549"/>
    <lineage>
        <taxon>Eukaryota</taxon>
        <taxon>Viridiplantae</taxon>
        <taxon>Streptophyta</taxon>
        <taxon>Embryophyta</taxon>
        <taxon>Tracheophyta</taxon>
        <taxon>Spermatophyta</taxon>
        <taxon>Magnoliopsida</taxon>
        <taxon>eudicotyledons</taxon>
        <taxon>Gunneridae</taxon>
        <taxon>Pentapetalae</taxon>
        <taxon>rosids</taxon>
        <taxon>fabids</taxon>
        <taxon>Rosales</taxon>
        <taxon>Rosaceae</taxon>
        <taxon>Amygdaloideae</taxon>
        <taxon>Maleae</taxon>
        <taxon>Malus</taxon>
    </lineage>
</organism>
<protein>
    <submittedName>
        <fullName evidence="1">Uncharacterized protein</fullName>
    </submittedName>
</protein>
<proteinExistence type="predicted"/>
<keyword evidence="2" id="KW-1185">Reference proteome</keyword>
<reference evidence="1 2" key="1">
    <citation type="journal article" date="2019" name="G3 (Bethesda)">
        <title>Sequencing of a Wild Apple (Malus baccata) Genome Unravels the Differences Between Cultivated and Wild Apple Species Regarding Disease Resistance and Cold Tolerance.</title>
        <authorList>
            <person name="Chen X."/>
        </authorList>
    </citation>
    <scope>NUCLEOTIDE SEQUENCE [LARGE SCALE GENOMIC DNA]</scope>
    <source>
        <strain evidence="2">cv. Shandingzi</strain>
        <tissue evidence="1">Leaves</tissue>
    </source>
</reference>
<comment type="caution">
    <text evidence="1">The sequence shown here is derived from an EMBL/GenBank/DDBJ whole genome shotgun (WGS) entry which is preliminary data.</text>
</comment>
<gene>
    <name evidence="1" type="ORF">C1H46_024258</name>
</gene>
<accession>A0A540LUP9</accession>
<name>A0A540LUP9_MALBA</name>
<dbReference type="EMBL" id="VIEB01000458">
    <property type="protein sequence ID" value="TQD90230.1"/>
    <property type="molecule type" value="Genomic_DNA"/>
</dbReference>
<evidence type="ECO:0000313" key="1">
    <source>
        <dbReference type="EMBL" id="TQD90230.1"/>
    </source>
</evidence>
<sequence length="119" mass="13564">MEGKSSKWSNILLDDARCIVEHYWETQAQTSSSFLGHLLLVEAYIEELETAVKITRFFVLHLPQSKANNLAIWDYFNIGLKEGCVPASPPVKQSLFPATSKYTSSRILQPYPIRYLSIL</sequence>
<dbReference type="AlphaFoldDB" id="A0A540LUP9"/>